<accession>A0A507CAZ8</accession>
<evidence type="ECO:0000256" key="9">
    <source>
        <dbReference type="ARBA" id="ARBA00023242"/>
    </source>
</evidence>
<evidence type="ECO:0000256" key="3">
    <source>
        <dbReference type="ARBA" id="ARBA00022705"/>
    </source>
</evidence>
<dbReference type="InterPro" id="IPR027417">
    <property type="entry name" value="P-loop_NTPase"/>
</dbReference>
<protein>
    <recommendedName>
        <fullName evidence="10">Origin recognition complex subunit 1</fullName>
    </recommendedName>
</protein>
<organism evidence="13 14">
    <name type="scientific">Synchytrium microbalum</name>
    <dbReference type="NCBI Taxonomy" id="1806994"/>
    <lineage>
        <taxon>Eukaryota</taxon>
        <taxon>Fungi</taxon>
        <taxon>Fungi incertae sedis</taxon>
        <taxon>Chytridiomycota</taxon>
        <taxon>Chytridiomycota incertae sedis</taxon>
        <taxon>Chytridiomycetes</taxon>
        <taxon>Synchytriales</taxon>
        <taxon>Synchytriaceae</taxon>
        <taxon>Synchytrium</taxon>
    </lineage>
</organism>
<dbReference type="GO" id="GO:0003688">
    <property type="term" value="F:DNA replication origin binding"/>
    <property type="evidence" value="ECO:0007669"/>
    <property type="project" value="TreeGrafter"/>
</dbReference>
<evidence type="ECO:0000313" key="13">
    <source>
        <dbReference type="EMBL" id="TPX38237.1"/>
    </source>
</evidence>
<dbReference type="Gene3D" id="2.30.30.490">
    <property type="match status" value="1"/>
</dbReference>
<evidence type="ECO:0000256" key="8">
    <source>
        <dbReference type="ARBA" id="ARBA00023125"/>
    </source>
</evidence>
<dbReference type="FunFam" id="3.40.50.300:FF:000199">
    <property type="entry name" value="Origin recognition complex subunit 1"/>
    <property type="match status" value="1"/>
</dbReference>
<feature type="compositionally biased region" description="Basic and acidic residues" evidence="11">
    <location>
        <begin position="265"/>
        <end position="274"/>
    </location>
</feature>
<dbReference type="PANTHER" id="PTHR10763">
    <property type="entry name" value="CELL DIVISION CONTROL PROTEIN 6-RELATED"/>
    <property type="match status" value="1"/>
</dbReference>
<dbReference type="SUPFAM" id="SSF52540">
    <property type="entry name" value="P-loop containing nucleoside triphosphate hydrolases"/>
    <property type="match status" value="1"/>
</dbReference>
<dbReference type="GO" id="GO:0006270">
    <property type="term" value="P:DNA replication initiation"/>
    <property type="evidence" value="ECO:0007669"/>
    <property type="project" value="TreeGrafter"/>
</dbReference>
<dbReference type="CDD" id="cd00009">
    <property type="entry name" value="AAA"/>
    <property type="match status" value="1"/>
</dbReference>
<feature type="compositionally biased region" description="Polar residues" evidence="11">
    <location>
        <begin position="357"/>
        <end position="373"/>
    </location>
</feature>
<dbReference type="InterPro" id="IPR043151">
    <property type="entry name" value="BAH_sf"/>
</dbReference>
<dbReference type="InterPro" id="IPR003593">
    <property type="entry name" value="AAA+_ATPase"/>
</dbReference>
<comment type="similarity">
    <text evidence="2 10">Belongs to the ORC1 family.</text>
</comment>
<dbReference type="GO" id="GO:0033314">
    <property type="term" value="P:mitotic DNA replication checkpoint signaling"/>
    <property type="evidence" value="ECO:0007669"/>
    <property type="project" value="TreeGrafter"/>
</dbReference>
<dbReference type="GO" id="GO:0046872">
    <property type="term" value="F:metal ion binding"/>
    <property type="evidence" value="ECO:0007669"/>
    <property type="project" value="UniProtKB-KW"/>
</dbReference>
<dbReference type="InterPro" id="IPR050311">
    <property type="entry name" value="ORC1/CDC6"/>
</dbReference>
<dbReference type="InterPro" id="IPR003959">
    <property type="entry name" value="ATPase_AAA_core"/>
</dbReference>
<keyword evidence="6 10" id="KW-0067">ATP-binding</keyword>
<dbReference type="InterPro" id="IPR054425">
    <property type="entry name" value="Cdc6_ORC1-like_ATPase_lid"/>
</dbReference>
<dbReference type="EMBL" id="QEAO01000001">
    <property type="protein sequence ID" value="TPX38237.1"/>
    <property type="molecule type" value="Genomic_DNA"/>
</dbReference>
<feature type="compositionally biased region" description="Basic residues" evidence="11">
    <location>
        <begin position="1"/>
        <end position="17"/>
    </location>
</feature>
<dbReference type="OrthoDB" id="1926878at2759"/>
<evidence type="ECO:0000256" key="1">
    <source>
        <dbReference type="ARBA" id="ARBA00004123"/>
    </source>
</evidence>
<keyword evidence="4" id="KW-0479">Metal-binding</keyword>
<dbReference type="GO" id="GO:0003682">
    <property type="term" value="F:chromatin binding"/>
    <property type="evidence" value="ECO:0007669"/>
    <property type="project" value="InterPro"/>
</dbReference>
<feature type="compositionally biased region" description="Basic and acidic residues" evidence="11">
    <location>
        <begin position="299"/>
        <end position="310"/>
    </location>
</feature>
<keyword evidence="14" id="KW-1185">Reference proteome</keyword>
<feature type="compositionally biased region" description="Acidic residues" evidence="11">
    <location>
        <begin position="281"/>
        <end position="297"/>
    </location>
</feature>
<keyword evidence="9 10" id="KW-0539">Nucleus</keyword>
<dbReference type="Proteomes" id="UP000319731">
    <property type="component" value="Unassembled WGS sequence"/>
</dbReference>
<dbReference type="STRING" id="1806994.A0A507CAZ8"/>
<evidence type="ECO:0000256" key="11">
    <source>
        <dbReference type="SAM" id="MobiDB-lite"/>
    </source>
</evidence>
<feature type="compositionally biased region" description="Acidic residues" evidence="11">
    <location>
        <begin position="40"/>
        <end position="53"/>
    </location>
</feature>
<comment type="subcellular location">
    <subcellularLocation>
        <location evidence="1 10">Nucleus</location>
    </subcellularLocation>
</comment>
<feature type="region of interest" description="Disordered" evidence="11">
    <location>
        <begin position="204"/>
        <end position="399"/>
    </location>
</feature>
<comment type="caution">
    <text evidence="13">The sequence shown here is derived from an EMBL/GenBank/DDBJ whole genome shotgun (WGS) entry which is preliminary data.</text>
</comment>
<dbReference type="GO" id="GO:0016887">
    <property type="term" value="F:ATP hydrolysis activity"/>
    <property type="evidence" value="ECO:0007669"/>
    <property type="project" value="InterPro"/>
</dbReference>
<keyword evidence="5 10" id="KW-0547">Nucleotide-binding</keyword>
<dbReference type="GeneID" id="42001443"/>
<dbReference type="Pfam" id="PF09079">
    <property type="entry name" value="WHD_Cdc6"/>
    <property type="match status" value="1"/>
</dbReference>
<dbReference type="PANTHER" id="PTHR10763:SF23">
    <property type="entry name" value="ORIGIN RECOGNITION COMPLEX SUBUNIT 1"/>
    <property type="match status" value="1"/>
</dbReference>
<feature type="domain" description="BAH" evidence="12">
    <location>
        <begin position="67"/>
        <end position="193"/>
    </location>
</feature>
<dbReference type="Pfam" id="PF00004">
    <property type="entry name" value="AAA"/>
    <property type="match status" value="1"/>
</dbReference>
<dbReference type="RefSeq" id="XP_031027952.1">
    <property type="nucleotide sequence ID" value="XM_031166146.1"/>
</dbReference>
<evidence type="ECO:0000256" key="10">
    <source>
        <dbReference type="RuleBase" id="RU365058"/>
    </source>
</evidence>
<dbReference type="PROSITE" id="PS51038">
    <property type="entry name" value="BAH"/>
    <property type="match status" value="1"/>
</dbReference>
<comment type="function">
    <text evidence="10">Component of the origin recognition complex (ORC) that binds origins of replication. DNA-binding is ATP-dependent, however specific DNA sequences that define origins of replication have not been identified so far. ORC is required to assemble the pre-replication complex necessary to initiate DNA replication.</text>
</comment>
<gene>
    <name evidence="13" type="ORF">SmJEL517_g00216</name>
</gene>
<evidence type="ECO:0000256" key="2">
    <source>
        <dbReference type="ARBA" id="ARBA00008398"/>
    </source>
</evidence>
<evidence type="ECO:0000256" key="4">
    <source>
        <dbReference type="ARBA" id="ARBA00022723"/>
    </source>
</evidence>
<dbReference type="InterPro" id="IPR001025">
    <property type="entry name" value="BAH_dom"/>
</dbReference>
<evidence type="ECO:0000256" key="7">
    <source>
        <dbReference type="ARBA" id="ARBA00022842"/>
    </source>
</evidence>
<dbReference type="GO" id="GO:0005664">
    <property type="term" value="C:nuclear origin of replication recognition complex"/>
    <property type="evidence" value="ECO:0007669"/>
    <property type="project" value="TreeGrafter"/>
</dbReference>
<feature type="compositionally biased region" description="Polar residues" evidence="11">
    <location>
        <begin position="384"/>
        <end position="399"/>
    </location>
</feature>
<dbReference type="GO" id="GO:0005524">
    <property type="term" value="F:ATP binding"/>
    <property type="evidence" value="ECO:0007669"/>
    <property type="project" value="UniProtKB-KW"/>
</dbReference>
<evidence type="ECO:0000256" key="5">
    <source>
        <dbReference type="ARBA" id="ARBA00022741"/>
    </source>
</evidence>
<keyword evidence="7" id="KW-0460">Magnesium</keyword>
<evidence type="ECO:0000313" key="14">
    <source>
        <dbReference type="Proteomes" id="UP000319731"/>
    </source>
</evidence>
<dbReference type="Gene3D" id="1.10.8.60">
    <property type="match status" value="1"/>
</dbReference>
<feature type="compositionally biased region" description="Basic residues" evidence="11">
    <location>
        <begin position="344"/>
        <end position="355"/>
    </location>
</feature>
<keyword evidence="8 10" id="KW-0238">DNA-binding</keyword>
<keyword evidence="3 10" id="KW-0235">DNA replication</keyword>
<dbReference type="InterPro" id="IPR015163">
    <property type="entry name" value="Cdc6_C"/>
</dbReference>
<sequence length="807" mass="90940">MAKKLAKKAPNTRKSKRNAGEAPPKSIELLGRAYKINRDDGDDDHNDDDDDISTESYHESVKINNDRKFKLGDVVSLEDVSGTRVEGYARILALFSDKDAANKAIVSYMYRPNQVWNGRIAARMPTKLDIDFEILACGKSEQIDISRIMQTVKVMTPRELEAQYPDKDESLEGKVFFCRQLVDQKNCKLGQQIDWEGYKKKDLILKPRQKNSTNDKEEKQNGASSSKSGGMTPPSERLERKRKSYVTTPSVSRQPKKAKVVDAPPNEKKGKEPSTTKYIDADSEESESTDSDDDSVGDETFKIDKEARLVEEDDAQDDGDIESLPSDPEDDPMELDSDDDRRRTPYKKSPRKARTPRSGNRTPSKGKASKSNNRTPTTFRRTPSKSGRATPGSSRNLSVNMNYSRSLLQDTPLPQRTNLPDEPMTDFQKAQHMLHVGYVPENLVGREKEYAEVYSFLESAIEDGSGGCLYIAGIPGTGKTATVREVIRSLETRLEAEEIPPFHFVELNGMKLIEPQHAYVRLWEALSGNRVPAAQALSLLDKKFNSPSPNQQPVVVLMDELDQLINKKQTVIYNFADWPNRPQSHLIVVAIANTMDLPERLTNRIASRLGSHRLHFKPYDRDDLINIATTRLKDIDGFDDDAIRYAAQWTTGVSGDARRMLDYCRRAFEIAELESNKTGEEVTVDLNMIRRTIKEMNGAVTIQTVAKTSLQARNFLKAFLKRIRLSGRPEASFAEVMEEHTKLCQMTKTVIPNSSQFVAICNQLREAAVILVDCKHNTALDPFQLIRLGAFTENDITIGLERAKKMP</sequence>
<name>A0A507CAZ8_9FUNG</name>
<feature type="region of interest" description="Disordered" evidence="11">
    <location>
        <begin position="1"/>
        <end position="25"/>
    </location>
</feature>
<dbReference type="Pfam" id="PF22606">
    <property type="entry name" value="Cdc6-ORC-like_ATPase_lid"/>
    <property type="match status" value="1"/>
</dbReference>
<dbReference type="Gene3D" id="3.40.50.300">
    <property type="entry name" value="P-loop containing nucleotide triphosphate hydrolases"/>
    <property type="match status" value="1"/>
</dbReference>
<dbReference type="AlphaFoldDB" id="A0A507CAZ8"/>
<feature type="compositionally biased region" description="Acidic residues" evidence="11">
    <location>
        <begin position="311"/>
        <end position="338"/>
    </location>
</feature>
<evidence type="ECO:0000256" key="6">
    <source>
        <dbReference type="ARBA" id="ARBA00022840"/>
    </source>
</evidence>
<proteinExistence type="inferred from homology"/>
<evidence type="ECO:0000259" key="12">
    <source>
        <dbReference type="PROSITE" id="PS51038"/>
    </source>
</evidence>
<dbReference type="SMART" id="SM00382">
    <property type="entry name" value="AAA"/>
    <property type="match status" value="1"/>
</dbReference>
<reference evidence="13 14" key="1">
    <citation type="journal article" date="2019" name="Sci. Rep.">
        <title>Comparative genomics of chytrid fungi reveal insights into the obligate biotrophic and pathogenic lifestyle of Synchytrium endobioticum.</title>
        <authorList>
            <person name="van de Vossenberg B.T.L.H."/>
            <person name="Warris S."/>
            <person name="Nguyen H.D.T."/>
            <person name="van Gent-Pelzer M.P.E."/>
            <person name="Joly D.L."/>
            <person name="van de Geest H.C."/>
            <person name="Bonants P.J.M."/>
            <person name="Smith D.S."/>
            <person name="Levesque C.A."/>
            <person name="van der Lee T.A.J."/>
        </authorList>
    </citation>
    <scope>NUCLEOTIDE SEQUENCE [LARGE SCALE GENOMIC DNA]</scope>
    <source>
        <strain evidence="13 14">JEL517</strain>
    </source>
</reference>
<comment type="subunit">
    <text evidence="10">ORC is composed of six subunits.</text>
</comment>
<feature type="region of interest" description="Disordered" evidence="11">
    <location>
        <begin position="37"/>
        <end position="57"/>
    </location>
</feature>